<evidence type="ECO:0000313" key="3">
    <source>
        <dbReference type="Proteomes" id="UP000008068"/>
    </source>
</evidence>
<accession>G0MWT7</accession>
<reference evidence="3" key="1">
    <citation type="submission" date="2011-07" db="EMBL/GenBank/DDBJ databases">
        <authorList>
            <consortium name="Caenorhabditis brenneri Sequencing and Analysis Consortium"/>
            <person name="Wilson R.K."/>
        </authorList>
    </citation>
    <scope>NUCLEOTIDE SEQUENCE [LARGE SCALE GENOMIC DNA]</scope>
    <source>
        <strain evidence="3">PB2801</strain>
    </source>
</reference>
<evidence type="ECO:0000256" key="1">
    <source>
        <dbReference type="SAM" id="SignalP"/>
    </source>
</evidence>
<dbReference type="Proteomes" id="UP000008068">
    <property type="component" value="Unassembled WGS sequence"/>
</dbReference>
<name>G0MWT7_CAEBE</name>
<feature type="chain" id="PRO_5003404055" evidence="1">
    <location>
        <begin position="17"/>
        <end position="172"/>
    </location>
</feature>
<feature type="signal peptide" evidence="1">
    <location>
        <begin position="1"/>
        <end position="16"/>
    </location>
</feature>
<dbReference type="InParanoid" id="G0MWT7"/>
<protein>
    <submittedName>
        <fullName evidence="2">Uncharacterized protein</fullName>
    </submittedName>
</protein>
<organism evidence="3">
    <name type="scientific">Caenorhabditis brenneri</name>
    <name type="common">Nematode worm</name>
    <dbReference type="NCBI Taxonomy" id="135651"/>
    <lineage>
        <taxon>Eukaryota</taxon>
        <taxon>Metazoa</taxon>
        <taxon>Ecdysozoa</taxon>
        <taxon>Nematoda</taxon>
        <taxon>Chromadorea</taxon>
        <taxon>Rhabditida</taxon>
        <taxon>Rhabditina</taxon>
        <taxon>Rhabditomorpha</taxon>
        <taxon>Rhabditoidea</taxon>
        <taxon>Rhabditidae</taxon>
        <taxon>Peloderinae</taxon>
        <taxon>Caenorhabditis</taxon>
    </lineage>
</organism>
<dbReference type="HOGENOM" id="CLU_1556628_0_0_1"/>
<keyword evidence="1" id="KW-0732">Signal</keyword>
<evidence type="ECO:0000313" key="2">
    <source>
        <dbReference type="EMBL" id="EGT46251.1"/>
    </source>
</evidence>
<dbReference type="AlphaFoldDB" id="G0MWT7"/>
<keyword evidence="3" id="KW-1185">Reference proteome</keyword>
<sequence length="172" mass="18798">MNLILTILTGLLAVYAVTTLTPADPPQMIVFNGGILSRSGCVHNETIGNFTKCVVQCAKVESCQFCFMDNGCWMCKEGVLSADTDERRIGVKNVNKSFVNSCPAQAMHMAYQNPATSSTKTVINEVTMEAETTKTTTPKTAKPKDTTPAKICNPFDFRRNPRSCLIDLLNGH</sequence>
<dbReference type="EMBL" id="GL379817">
    <property type="protein sequence ID" value="EGT46251.1"/>
    <property type="molecule type" value="Genomic_DNA"/>
</dbReference>
<gene>
    <name evidence="2" type="ORF">CAEBREN_05642</name>
</gene>
<proteinExistence type="predicted"/>